<evidence type="ECO:0000313" key="2">
    <source>
        <dbReference type="Proteomes" id="UP000020681"/>
    </source>
</evidence>
<keyword evidence="2" id="KW-1185">Reference proteome</keyword>
<accession>A0ABP3AF50</accession>
<name>A0ABP3AF50_MYCUL</name>
<dbReference type="Proteomes" id="UP000020681">
    <property type="component" value="Unassembled WGS sequence"/>
</dbReference>
<protein>
    <submittedName>
        <fullName evidence="1">Short-chain type dehydrogenase/reductase domain protein</fullName>
    </submittedName>
</protein>
<comment type="caution">
    <text evidence="1">The sequence shown here is derived from an EMBL/GenBank/DDBJ whole genome shotgun (WGS) entry which is preliminary data.</text>
</comment>
<evidence type="ECO:0000313" key="1">
    <source>
        <dbReference type="EMBL" id="EUA88930.1"/>
    </source>
</evidence>
<dbReference type="EMBL" id="JAOL01000131">
    <property type="protein sequence ID" value="EUA88930.1"/>
    <property type="molecule type" value="Genomic_DNA"/>
</dbReference>
<sequence>MNLPIPDTLERVSVGGHRLKGLANERVGSVRLERQARPDHRASTGIGKKVALAYAEAGPKSPLRQGIPMRCRWSPTR</sequence>
<reference evidence="1 2" key="1">
    <citation type="submission" date="2014-01" db="EMBL/GenBank/DDBJ databases">
        <authorList>
            <person name="Dobos K."/>
            <person name="Lenaerts A."/>
            <person name="Ordway D."/>
            <person name="DeGroote M.A."/>
            <person name="Parker T."/>
            <person name="Sizemore C."/>
            <person name="Tallon L.J."/>
            <person name="Sadzewicz L.K."/>
            <person name="Sengamalay N."/>
            <person name="Fraser C.M."/>
            <person name="Hine E."/>
            <person name="Shefchek K.A."/>
            <person name="Das S.P."/>
            <person name="Tettelin H."/>
        </authorList>
    </citation>
    <scope>NUCLEOTIDE SEQUENCE [LARGE SCALE GENOMIC DNA]</scope>
    <source>
        <strain evidence="1 2">Harvey</strain>
    </source>
</reference>
<proteinExistence type="predicted"/>
<organism evidence="1 2">
    <name type="scientific">Mycobacterium ulcerans str. Harvey</name>
    <dbReference type="NCBI Taxonomy" id="1299332"/>
    <lineage>
        <taxon>Bacteria</taxon>
        <taxon>Bacillati</taxon>
        <taxon>Actinomycetota</taxon>
        <taxon>Actinomycetes</taxon>
        <taxon>Mycobacteriales</taxon>
        <taxon>Mycobacteriaceae</taxon>
        <taxon>Mycobacterium</taxon>
        <taxon>Mycobacterium ulcerans group</taxon>
    </lineage>
</organism>
<gene>
    <name evidence="1" type="ORF">I551_4537</name>
</gene>